<dbReference type="Proteomes" id="UP000016566">
    <property type="component" value="Unassembled WGS sequence"/>
</dbReference>
<reference evidence="2" key="1">
    <citation type="journal article" date="2013" name="Genome Announc.">
        <title>Draft Genome Sequence of Loktanella cinnabarina LL-001T, Isolated from Deep-Sea Floor Sediment.</title>
        <authorList>
            <person name="Nishi S."/>
            <person name="Tsubouchi T."/>
            <person name="Takaki Y."/>
            <person name="Koyanagi R."/>
            <person name="Satoh N."/>
            <person name="Maruyama T."/>
            <person name="Hatada Y."/>
        </authorList>
    </citation>
    <scope>NUCLEOTIDE SEQUENCE [LARGE SCALE GENOMIC DNA]</scope>
    <source>
        <strain evidence="2">LL-001</strain>
    </source>
</reference>
<dbReference type="EMBL" id="BATB01000048">
    <property type="protein sequence ID" value="GAD56830.1"/>
    <property type="molecule type" value="Genomic_DNA"/>
</dbReference>
<feature type="region of interest" description="Disordered" evidence="1">
    <location>
        <begin position="1"/>
        <end position="47"/>
    </location>
</feature>
<organism evidence="2 3">
    <name type="scientific">Limimaricola cinnabarinus LL-001</name>
    <dbReference type="NCBI Taxonomy" id="1337093"/>
    <lineage>
        <taxon>Bacteria</taxon>
        <taxon>Pseudomonadati</taxon>
        <taxon>Pseudomonadota</taxon>
        <taxon>Alphaproteobacteria</taxon>
        <taxon>Rhodobacterales</taxon>
        <taxon>Paracoccaceae</taxon>
        <taxon>Limimaricola</taxon>
    </lineage>
</organism>
<evidence type="ECO:0000313" key="3">
    <source>
        <dbReference type="Proteomes" id="UP000016566"/>
    </source>
</evidence>
<feature type="region of interest" description="Disordered" evidence="1">
    <location>
        <begin position="63"/>
        <end position="87"/>
    </location>
</feature>
<dbReference type="STRING" id="1337093.MBELCI_2882"/>
<dbReference type="AlphaFoldDB" id="U2Z614"/>
<evidence type="ECO:0000256" key="1">
    <source>
        <dbReference type="SAM" id="MobiDB-lite"/>
    </source>
</evidence>
<evidence type="ECO:0000313" key="2">
    <source>
        <dbReference type="EMBL" id="GAD56830.1"/>
    </source>
</evidence>
<feature type="compositionally biased region" description="Basic and acidic residues" evidence="1">
    <location>
        <begin position="16"/>
        <end position="30"/>
    </location>
</feature>
<proteinExistence type="predicted"/>
<keyword evidence="3" id="KW-1185">Reference proteome</keyword>
<sequence length="87" mass="9643">MSGPEHSAPRPVRNHTARDGPSRFSRDPARHPARNPRRHGTMGATDRAVSTTFRQYWHPVAAARLGVTGHRRPPPVPPADRNARSDP</sequence>
<comment type="caution">
    <text evidence="2">The sequence shown here is derived from an EMBL/GenBank/DDBJ whole genome shotgun (WGS) entry which is preliminary data.</text>
</comment>
<name>U2Z614_9RHOB</name>
<accession>U2Z614</accession>
<protein>
    <submittedName>
        <fullName evidence="2">Uncharacterized protein</fullName>
    </submittedName>
</protein>
<feature type="compositionally biased region" description="Basic residues" evidence="1">
    <location>
        <begin position="31"/>
        <end position="40"/>
    </location>
</feature>
<gene>
    <name evidence="2" type="ORF">MBELCI_2882</name>
</gene>